<dbReference type="PANTHER" id="PTHR12128:SF66">
    <property type="entry name" value="4-HYDROXY-2-OXOGLUTARATE ALDOLASE, MITOCHONDRIAL"/>
    <property type="match status" value="1"/>
</dbReference>
<comment type="pathway">
    <text evidence="2">Amino-acid biosynthesis; L-lysine biosynthesis via DAP pathway; (S)-tetrahydrodipicolinate from L-aspartate: step 3/4.</text>
</comment>
<dbReference type="CDD" id="cd00408">
    <property type="entry name" value="DHDPS-like"/>
    <property type="match status" value="1"/>
</dbReference>
<evidence type="ECO:0000256" key="4">
    <source>
        <dbReference type="ARBA" id="ARBA00012086"/>
    </source>
</evidence>
<dbReference type="Gene3D" id="3.20.20.70">
    <property type="entry name" value="Aldolase class I"/>
    <property type="match status" value="1"/>
</dbReference>
<keyword evidence="9 13" id="KW-0456">Lyase</keyword>
<dbReference type="NCBIfam" id="TIGR00674">
    <property type="entry name" value="dapA"/>
    <property type="match status" value="1"/>
</dbReference>
<name>A0A5Q2TFD8_9BACI</name>
<accession>A0A5Q2TFD8</accession>
<keyword evidence="8" id="KW-0457">Lysine biosynthesis</keyword>
<dbReference type="RefSeq" id="WP_153790533.1">
    <property type="nucleotide sequence ID" value="NZ_CP045915.1"/>
</dbReference>
<dbReference type="PANTHER" id="PTHR12128">
    <property type="entry name" value="DIHYDRODIPICOLINATE SYNTHASE"/>
    <property type="match status" value="1"/>
</dbReference>
<reference evidence="16 17" key="1">
    <citation type="submission" date="2019-11" db="EMBL/GenBank/DDBJ databases">
        <title>Gracilibacillus salitolerans sp. nov., a moderate halophile isolated from a saline soil in northwest China.</title>
        <authorList>
            <person name="Gan L."/>
        </authorList>
    </citation>
    <scope>NUCLEOTIDE SEQUENCE [LARGE SCALE GENOMIC DNA]</scope>
    <source>
        <strain evidence="16 17">SCU50</strain>
    </source>
</reference>
<dbReference type="EC" id="4.3.3.7" evidence="4 12"/>
<dbReference type="Proteomes" id="UP000339690">
    <property type="component" value="Chromosome"/>
</dbReference>
<dbReference type="InterPro" id="IPR005263">
    <property type="entry name" value="DapA"/>
</dbReference>
<feature type="active site" description="Schiff-base intermediate with substrate" evidence="14">
    <location>
        <position position="163"/>
    </location>
</feature>
<keyword evidence="5" id="KW-0963">Cytoplasm</keyword>
<comment type="catalytic activity">
    <reaction evidence="11">
        <text>L-aspartate 4-semialdehyde + pyruvate = (2S,4S)-4-hydroxy-2,3,4,5-tetrahydrodipicolinate + H2O + H(+)</text>
        <dbReference type="Rhea" id="RHEA:34171"/>
        <dbReference type="ChEBI" id="CHEBI:15361"/>
        <dbReference type="ChEBI" id="CHEBI:15377"/>
        <dbReference type="ChEBI" id="CHEBI:15378"/>
        <dbReference type="ChEBI" id="CHEBI:67139"/>
        <dbReference type="ChEBI" id="CHEBI:537519"/>
        <dbReference type="EC" id="4.3.3.7"/>
    </reaction>
</comment>
<evidence type="ECO:0000256" key="10">
    <source>
        <dbReference type="ARBA" id="ARBA00023270"/>
    </source>
</evidence>
<sequence>MKSPKGIISAMLTPFDENQKIDEEVTRKQVNRLIDNGINGLFILGTNGEFFNMDDKEKVQFSKIVVDEVKGRIPICAGTGAIRTDDVIRLTKKMEDVGVDLVSVITPYLMTISQRELIAHYKAVASSTNLPILIYHMPQGTNNVLKPETVTELSKIPNIVGIKDSSGDFDQILIFIEATEDDFAVYSGADSLILWNLIAGGAGAIAATSNMFPSLVSSIYQNWLNGDIDKAREAQEMLRPIRNASTMASTPAVFKKAMELLGEPVGPARFPVEQVGEDVTEKLRTILKQYN</sequence>
<dbReference type="Pfam" id="PF00701">
    <property type="entry name" value="DHDPS"/>
    <property type="match status" value="1"/>
</dbReference>
<evidence type="ECO:0000256" key="5">
    <source>
        <dbReference type="ARBA" id="ARBA00022490"/>
    </source>
</evidence>
<dbReference type="PRINTS" id="PR00146">
    <property type="entry name" value="DHPICSNTHASE"/>
</dbReference>
<dbReference type="SMART" id="SM01130">
    <property type="entry name" value="DHDPS"/>
    <property type="match status" value="1"/>
</dbReference>
<evidence type="ECO:0000256" key="14">
    <source>
        <dbReference type="PIRSR" id="PIRSR001365-1"/>
    </source>
</evidence>
<evidence type="ECO:0000256" key="13">
    <source>
        <dbReference type="PIRNR" id="PIRNR001365"/>
    </source>
</evidence>
<proteinExistence type="inferred from homology"/>
<dbReference type="PROSITE" id="PS00666">
    <property type="entry name" value="DHDPS_2"/>
    <property type="match status" value="1"/>
</dbReference>
<evidence type="ECO:0000256" key="8">
    <source>
        <dbReference type="ARBA" id="ARBA00023154"/>
    </source>
</evidence>
<gene>
    <name evidence="16" type="primary">dapA</name>
    <name evidence="16" type="ORF">GI584_05525</name>
</gene>
<dbReference type="InterPro" id="IPR013785">
    <property type="entry name" value="Aldolase_TIM"/>
</dbReference>
<feature type="binding site" evidence="15">
    <location>
        <position position="205"/>
    </location>
    <ligand>
        <name>pyruvate</name>
        <dbReference type="ChEBI" id="CHEBI:15361"/>
    </ligand>
</feature>
<keyword evidence="10" id="KW-0704">Schiff base</keyword>
<evidence type="ECO:0000313" key="17">
    <source>
        <dbReference type="Proteomes" id="UP000339690"/>
    </source>
</evidence>
<dbReference type="GO" id="GO:0009089">
    <property type="term" value="P:lysine biosynthetic process via diaminopimelate"/>
    <property type="evidence" value="ECO:0007669"/>
    <property type="project" value="UniProtKB-UniRule"/>
</dbReference>
<protein>
    <recommendedName>
        <fullName evidence="4 12">4-hydroxy-tetrahydrodipicolinate synthase</fullName>
        <ecNumber evidence="4 12">4.3.3.7</ecNumber>
    </recommendedName>
</protein>
<feature type="active site" description="Proton donor/acceptor" evidence="14">
    <location>
        <position position="135"/>
    </location>
</feature>
<keyword evidence="17" id="KW-1185">Reference proteome</keyword>
<organism evidence="16 17">
    <name type="scientific">Gracilibacillus salitolerans</name>
    <dbReference type="NCBI Taxonomy" id="2663022"/>
    <lineage>
        <taxon>Bacteria</taxon>
        <taxon>Bacillati</taxon>
        <taxon>Bacillota</taxon>
        <taxon>Bacilli</taxon>
        <taxon>Bacillales</taxon>
        <taxon>Bacillaceae</taxon>
        <taxon>Gracilibacillus</taxon>
    </lineage>
</organism>
<comment type="function">
    <text evidence="1">Catalyzes the condensation of (S)-aspartate-beta-semialdehyde [(S)-ASA] and pyruvate to 4-hydroxy-tetrahydrodipicolinate (HTPA).</text>
</comment>
<keyword evidence="7" id="KW-0220">Diaminopimelate biosynthesis</keyword>
<evidence type="ECO:0000313" key="16">
    <source>
        <dbReference type="EMBL" id="QGH33509.1"/>
    </source>
</evidence>
<evidence type="ECO:0000256" key="3">
    <source>
        <dbReference type="ARBA" id="ARBA00007592"/>
    </source>
</evidence>
<evidence type="ECO:0000256" key="11">
    <source>
        <dbReference type="ARBA" id="ARBA00047836"/>
    </source>
</evidence>
<evidence type="ECO:0000256" key="2">
    <source>
        <dbReference type="ARBA" id="ARBA00005120"/>
    </source>
</evidence>
<dbReference type="KEGG" id="grc:GI584_05525"/>
<dbReference type="PIRSF" id="PIRSF001365">
    <property type="entry name" value="DHDPS"/>
    <property type="match status" value="1"/>
</dbReference>
<evidence type="ECO:0000256" key="15">
    <source>
        <dbReference type="PIRSR" id="PIRSR001365-2"/>
    </source>
</evidence>
<dbReference type="SUPFAM" id="SSF51569">
    <property type="entry name" value="Aldolase"/>
    <property type="match status" value="1"/>
</dbReference>
<dbReference type="InterPro" id="IPR020625">
    <property type="entry name" value="Schiff_base-form_aldolases_AS"/>
</dbReference>
<dbReference type="InterPro" id="IPR002220">
    <property type="entry name" value="DapA-like"/>
</dbReference>
<keyword evidence="6" id="KW-0028">Amino-acid biosynthesis</keyword>
<evidence type="ECO:0000256" key="12">
    <source>
        <dbReference type="NCBIfam" id="TIGR00674"/>
    </source>
</evidence>
<dbReference type="EMBL" id="CP045915">
    <property type="protein sequence ID" value="QGH33509.1"/>
    <property type="molecule type" value="Genomic_DNA"/>
</dbReference>
<evidence type="ECO:0000256" key="1">
    <source>
        <dbReference type="ARBA" id="ARBA00003294"/>
    </source>
</evidence>
<dbReference type="AlphaFoldDB" id="A0A5Q2TFD8"/>
<dbReference type="GO" id="GO:0008840">
    <property type="term" value="F:4-hydroxy-tetrahydrodipicolinate synthase activity"/>
    <property type="evidence" value="ECO:0007669"/>
    <property type="project" value="UniProtKB-UniRule"/>
</dbReference>
<dbReference type="UniPathway" id="UPA00034">
    <property type="reaction ID" value="UER00017"/>
</dbReference>
<comment type="similarity">
    <text evidence="3 13">Belongs to the DapA family.</text>
</comment>
<evidence type="ECO:0000256" key="9">
    <source>
        <dbReference type="ARBA" id="ARBA00023239"/>
    </source>
</evidence>
<dbReference type="GO" id="GO:0019877">
    <property type="term" value="P:diaminopimelate biosynthetic process"/>
    <property type="evidence" value="ECO:0007669"/>
    <property type="project" value="UniProtKB-KW"/>
</dbReference>
<evidence type="ECO:0000256" key="6">
    <source>
        <dbReference type="ARBA" id="ARBA00022605"/>
    </source>
</evidence>
<evidence type="ECO:0000256" key="7">
    <source>
        <dbReference type="ARBA" id="ARBA00022915"/>
    </source>
</evidence>